<dbReference type="AlphaFoldDB" id="K9HG71"/>
<dbReference type="SMART" id="SM00344">
    <property type="entry name" value="HTH_ASNC"/>
    <property type="match status" value="1"/>
</dbReference>
<dbReference type="InterPro" id="IPR019885">
    <property type="entry name" value="Tscrpt_reg_HTH_AsnC-type_CS"/>
</dbReference>
<dbReference type="InterPro" id="IPR019888">
    <property type="entry name" value="Tscrpt_reg_AsnC-like"/>
</dbReference>
<dbReference type="EC" id="4.1.1.111" evidence="4"/>
<dbReference type="SUPFAM" id="SSF46785">
    <property type="entry name" value="Winged helix' DNA-binding domain"/>
    <property type="match status" value="1"/>
</dbReference>
<evidence type="ECO:0000313" key="8">
    <source>
        <dbReference type="EMBL" id="EKV27611.1"/>
    </source>
</evidence>
<accession>K9HG71</accession>
<keyword evidence="9" id="KW-1185">Reference proteome</keyword>
<comment type="caution">
    <text evidence="8">The sequence shown here is derived from an EMBL/GenBank/DDBJ whole genome shotgun (WGS) entry which is preliminary data.</text>
</comment>
<dbReference type="Pfam" id="PF17805">
    <property type="entry name" value="AsnC_trans_reg2"/>
    <property type="match status" value="1"/>
</dbReference>
<dbReference type="Proteomes" id="UP000009881">
    <property type="component" value="Unassembled WGS sequence"/>
</dbReference>
<dbReference type="Pfam" id="PF22451">
    <property type="entry name" value="NirdL-like_HTH"/>
    <property type="match status" value="1"/>
</dbReference>
<dbReference type="GO" id="GO:0016829">
    <property type="term" value="F:lyase activity"/>
    <property type="evidence" value="ECO:0007669"/>
    <property type="project" value="UniProtKB-KW"/>
</dbReference>
<proteinExistence type="inferred from homology"/>
<dbReference type="PROSITE" id="PS00519">
    <property type="entry name" value="HTH_ASNC_1"/>
    <property type="match status" value="1"/>
</dbReference>
<dbReference type="OrthoDB" id="9806536at2"/>
<keyword evidence="1" id="KW-0456">Lyase</keyword>
<sequence length="171" mass="18871">MTAVDRFPPLPDADMALVAALRDGLPLSHRPYADLGARVGMSEAEVLSRLSALAEAGIIRRFGAIVRHHEAGYRANAMVVLDVPDERVAEVGRTLGGEKAVTLCYRRVRAPGRWPYNLYAMVHGRDRAVVTAEVREMLARLGLARLPHDILFSTHRYKQTGGRYGRARGEA</sequence>
<dbReference type="EMBL" id="ANHY01000019">
    <property type="protein sequence ID" value="EKV27611.1"/>
    <property type="molecule type" value="Genomic_DNA"/>
</dbReference>
<dbReference type="InterPro" id="IPR036390">
    <property type="entry name" value="WH_DNA-bd_sf"/>
</dbReference>
<protein>
    <recommendedName>
        <fullName evidence="4">siroheme decarboxylase</fullName>
        <ecNumber evidence="4">4.1.1.111</ecNumber>
    </recommendedName>
</protein>
<dbReference type="PATRIC" id="fig|1238182.3.peg.3671"/>
<comment type="similarity">
    <text evidence="3">Belongs to the Ahb/Nir family.</text>
</comment>
<evidence type="ECO:0000313" key="9">
    <source>
        <dbReference type="Proteomes" id="UP000009881"/>
    </source>
</evidence>
<evidence type="ECO:0000256" key="4">
    <source>
        <dbReference type="ARBA" id="ARBA00023471"/>
    </source>
</evidence>
<evidence type="ECO:0000256" key="3">
    <source>
        <dbReference type="ARBA" id="ARBA00023457"/>
    </source>
</evidence>
<comment type="pathway">
    <text evidence="2">Porphyrin-containing compound metabolism.</text>
</comment>
<reference evidence="8 9" key="1">
    <citation type="journal article" date="2013" name="Genome Announc.">
        <title>Draft Genome Sequence of an Alphaproteobacterium, Caenispirillum salinarum AK4(T), Isolated from a Solar Saltern.</title>
        <authorList>
            <person name="Khatri I."/>
            <person name="Singh A."/>
            <person name="Korpole S."/>
            <person name="Pinnaka A.K."/>
            <person name="Subramanian S."/>
        </authorList>
    </citation>
    <scope>NUCLEOTIDE SEQUENCE [LARGE SCALE GENOMIC DNA]</scope>
    <source>
        <strain evidence="8 9">AK4</strain>
    </source>
</reference>
<dbReference type="InterPro" id="IPR050684">
    <property type="entry name" value="HTH-Siroheme_Decarb"/>
</dbReference>
<organism evidence="8 9">
    <name type="scientific">Caenispirillum salinarum AK4</name>
    <dbReference type="NCBI Taxonomy" id="1238182"/>
    <lineage>
        <taxon>Bacteria</taxon>
        <taxon>Pseudomonadati</taxon>
        <taxon>Pseudomonadota</taxon>
        <taxon>Alphaproteobacteria</taxon>
        <taxon>Rhodospirillales</taxon>
        <taxon>Novispirillaceae</taxon>
        <taxon>Caenispirillum</taxon>
    </lineage>
</organism>
<dbReference type="eggNOG" id="COG1522">
    <property type="taxonomic scope" value="Bacteria"/>
</dbReference>
<feature type="domain" description="Siroheme decarboxylase NirL-like HTH" evidence="7">
    <location>
        <begin position="14"/>
        <end position="60"/>
    </location>
</feature>
<name>K9HG71_9PROT</name>
<comment type="catalytic activity">
    <reaction evidence="5">
        <text>siroheme + 2 H(+) = 12,18-didecarboxysiroheme + 2 CO2</text>
        <dbReference type="Rhea" id="RHEA:19093"/>
        <dbReference type="ChEBI" id="CHEBI:15378"/>
        <dbReference type="ChEBI" id="CHEBI:16526"/>
        <dbReference type="ChEBI" id="CHEBI:60052"/>
        <dbReference type="ChEBI" id="CHEBI:140497"/>
        <dbReference type="EC" id="4.1.1.111"/>
    </reaction>
</comment>
<dbReference type="InterPro" id="IPR040523">
    <property type="entry name" value="AsnC_trans_reg2"/>
</dbReference>
<evidence type="ECO:0000259" key="6">
    <source>
        <dbReference type="Pfam" id="PF17805"/>
    </source>
</evidence>
<evidence type="ECO:0000256" key="2">
    <source>
        <dbReference type="ARBA" id="ARBA00023444"/>
    </source>
</evidence>
<dbReference type="PANTHER" id="PTHR43413:SF1">
    <property type="entry name" value="SIROHEME DECARBOXYLASE NIRL SUBUNIT"/>
    <property type="match status" value="1"/>
</dbReference>
<evidence type="ECO:0000259" key="7">
    <source>
        <dbReference type="Pfam" id="PF22451"/>
    </source>
</evidence>
<dbReference type="STRING" id="1238182.C882_1457"/>
<dbReference type="RefSeq" id="WP_009542113.1">
    <property type="nucleotide sequence ID" value="NZ_ANHY01000019.1"/>
</dbReference>
<gene>
    <name evidence="8" type="ORF">C882_1457</name>
</gene>
<evidence type="ECO:0000256" key="1">
    <source>
        <dbReference type="ARBA" id="ARBA00023239"/>
    </source>
</evidence>
<dbReference type="PANTHER" id="PTHR43413">
    <property type="entry name" value="TRANSCRIPTIONAL REGULATOR, ASNC FAMILY"/>
    <property type="match status" value="1"/>
</dbReference>
<dbReference type="InterPro" id="IPR053953">
    <property type="entry name" value="NirdL-like_HTH"/>
</dbReference>
<evidence type="ECO:0000256" key="5">
    <source>
        <dbReference type="ARBA" id="ARBA00048470"/>
    </source>
</evidence>
<feature type="domain" description="Siroheme decarboxylase AsnC-like ligand binding" evidence="6">
    <location>
        <begin position="71"/>
        <end position="158"/>
    </location>
</feature>
<dbReference type="Gene3D" id="3.30.70.3460">
    <property type="match status" value="1"/>
</dbReference>